<organism evidence="2 3">
    <name type="scientific">Sulfobacillus benefaciens</name>
    <dbReference type="NCBI Taxonomy" id="453960"/>
    <lineage>
        <taxon>Bacteria</taxon>
        <taxon>Bacillati</taxon>
        <taxon>Bacillota</taxon>
        <taxon>Clostridia</taxon>
        <taxon>Eubacteriales</taxon>
        <taxon>Clostridiales Family XVII. Incertae Sedis</taxon>
        <taxon>Sulfobacillus</taxon>
    </lineage>
</organism>
<dbReference type="AlphaFoldDB" id="A0A2T2XM02"/>
<dbReference type="EMBL" id="PXYW01000001">
    <property type="protein sequence ID" value="PSR35519.1"/>
    <property type="molecule type" value="Genomic_DNA"/>
</dbReference>
<feature type="chain" id="PRO_5015405635" evidence="1">
    <location>
        <begin position="24"/>
        <end position="296"/>
    </location>
</feature>
<proteinExistence type="predicted"/>
<keyword evidence="1" id="KW-0732">Signal</keyword>
<feature type="signal peptide" evidence="1">
    <location>
        <begin position="1"/>
        <end position="23"/>
    </location>
</feature>
<evidence type="ECO:0000313" key="3">
    <source>
        <dbReference type="Proteomes" id="UP000242972"/>
    </source>
</evidence>
<sequence>MKHLMAILSGITIASLSGCGSLAGPALPTSGHYRTPSGISALPSKSRSVTADGCIPSWAIRDIAVADSIKLPVDTVMLSGNLGIASTKPATMPIWLGDNPSSVPEGSLNGWKINGLFAYRGGTTMRLIVDREQDIVVVEEPKLTQAQARLIRGMGWPIPQSSEPVSLTITFPSLPKPSLSLALQTLIQKPKETIGRVSDIYSIEAASPHQYLSYAGGINPHNFLHDNIPCSGGVDQAPFVKNSKVIFQPYWSLSAANGISIGFAPGWVVINTEHAGIIQVWWYHEHAIHVPQSALR</sequence>
<accession>A0A2T2XM02</accession>
<name>A0A2T2XM02_9FIRM</name>
<protein>
    <submittedName>
        <fullName evidence="2">Uncharacterized protein</fullName>
    </submittedName>
</protein>
<dbReference type="Proteomes" id="UP000242972">
    <property type="component" value="Unassembled WGS sequence"/>
</dbReference>
<gene>
    <name evidence="2" type="ORF">C7B46_00565</name>
</gene>
<evidence type="ECO:0000313" key="2">
    <source>
        <dbReference type="EMBL" id="PSR35519.1"/>
    </source>
</evidence>
<evidence type="ECO:0000256" key="1">
    <source>
        <dbReference type="SAM" id="SignalP"/>
    </source>
</evidence>
<comment type="caution">
    <text evidence="2">The sequence shown here is derived from an EMBL/GenBank/DDBJ whole genome shotgun (WGS) entry which is preliminary data.</text>
</comment>
<dbReference type="PROSITE" id="PS51257">
    <property type="entry name" value="PROKAR_LIPOPROTEIN"/>
    <property type="match status" value="1"/>
</dbReference>
<reference evidence="2 3" key="1">
    <citation type="journal article" date="2014" name="BMC Genomics">
        <title>Comparison of environmental and isolate Sulfobacillus genomes reveals diverse carbon, sulfur, nitrogen, and hydrogen metabolisms.</title>
        <authorList>
            <person name="Justice N.B."/>
            <person name="Norman A."/>
            <person name="Brown C.T."/>
            <person name="Singh A."/>
            <person name="Thomas B.C."/>
            <person name="Banfield J.F."/>
        </authorList>
    </citation>
    <scope>NUCLEOTIDE SEQUENCE [LARGE SCALE GENOMIC DNA]</scope>
    <source>
        <strain evidence="2">AMDSBA4</strain>
    </source>
</reference>